<organism evidence="4 5">
    <name type="scientific">Urochloa decumbens</name>
    <dbReference type="NCBI Taxonomy" id="240449"/>
    <lineage>
        <taxon>Eukaryota</taxon>
        <taxon>Viridiplantae</taxon>
        <taxon>Streptophyta</taxon>
        <taxon>Embryophyta</taxon>
        <taxon>Tracheophyta</taxon>
        <taxon>Spermatophyta</taxon>
        <taxon>Magnoliopsida</taxon>
        <taxon>Liliopsida</taxon>
        <taxon>Poales</taxon>
        <taxon>Poaceae</taxon>
        <taxon>PACMAD clade</taxon>
        <taxon>Panicoideae</taxon>
        <taxon>Panicodae</taxon>
        <taxon>Paniceae</taxon>
        <taxon>Melinidinae</taxon>
        <taxon>Urochloa</taxon>
    </lineage>
</organism>
<evidence type="ECO:0008006" key="6">
    <source>
        <dbReference type="Google" id="ProtNLM"/>
    </source>
</evidence>
<gene>
    <name evidence="4" type="ORF">URODEC1_LOCUS90038</name>
</gene>
<reference evidence="4 5" key="2">
    <citation type="submission" date="2024-10" db="EMBL/GenBank/DDBJ databases">
        <authorList>
            <person name="Ryan C."/>
        </authorList>
    </citation>
    <scope>NUCLEOTIDE SEQUENCE [LARGE SCALE GENOMIC DNA]</scope>
</reference>
<dbReference type="InterPro" id="IPR040376">
    <property type="entry name" value="At4g28100-like"/>
</dbReference>
<feature type="region of interest" description="Disordered" evidence="1">
    <location>
        <begin position="47"/>
        <end position="69"/>
    </location>
</feature>
<feature type="signal peptide" evidence="3">
    <location>
        <begin position="1"/>
        <end position="30"/>
    </location>
</feature>
<evidence type="ECO:0000256" key="3">
    <source>
        <dbReference type="SAM" id="SignalP"/>
    </source>
</evidence>
<evidence type="ECO:0000313" key="4">
    <source>
        <dbReference type="EMBL" id="CAL5047665.1"/>
    </source>
</evidence>
<name>A0ABC9E0N7_9POAL</name>
<keyword evidence="2" id="KW-0472">Membrane</keyword>
<feature type="chain" id="PRO_5044796777" description="SPARK domain-containing protein" evidence="3">
    <location>
        <begin position="31"/>
        <end position="354"/>
    </location>
</feature>
<dbReference type="AlphaFoldDB" id="A0ABC9E0N7"/>
<protein>
    <recommendedName>
        <fullName evidence="6">SPARK domain-containing protein</fullName>
    </recommendedName>
</protein>
<feature type="compositionally biased region" description="Low complexity" evidence="1">
    <location>
        <begin position="50"/>
        <end position="59"/>
    </location>
</feature>
<keyword evidence="2" id="KW-0812">Transmembrane</keyword>
<dbReference type="Proteomes" id="UP001497457">
    <property type="component" value="Chromosome 35b"/>
</dbReference>
<dbReference type="PANTHER" id="PTHR34056">
    <property type="entry name" value="GPI-ANCHORED PROTEIN"/>
    <property type="match status" value="1"/>
</dbReference>
<dbReference type="PANTHER" id="PTHR34056:SF1">
    <property type="entry name" value="GPI-ANCHORED PROTEIN"/>
    <property type="match status" value="1"/>
</dbReference>
<proteinExistence type="predicted"/>
<keyword evidence="3" id="KW-0732">Signal</keyword>
<keyword evidence="2" id="KW-1133">Transmembrane helix</keyword>
<evidence type="ECO:0000313" key="5">
    <source>
        <dbReference type="Proteomes" id="UP001497457"/>
    </source>
</evidence>
<evidence type="ECO:0000256" key="1">
    <source>
        <dbReference type="SAM" id="MobiDB-lite"/>
    </source>
</evidence>
<accession>A0ABC9E0N7</accession>
<dbReference type="EMBL" id="OZ075145">
    <property type="protein sequence ID" value="CAL5047665.1"/>
    <property type="molecule type" value="Genomic_DNA"/>
</dbReference>
<evidence type="ECO:0000256" key="2">
    <source>
        <dbReference type="SAM" id="Phobius"/>
    </source>
</evidence>
<feature type="transmembrane region" description="Helical" evidence="2">
    <location>
        <begin position="329"/>
        <end position="350"/>
    </location>
</feature>
<sequence length="354" mass="35624">MPSLPRYAAALALLITISTLLLLPLPAASSALPDPASLEPSLLFPSTGTAAAGSQPQPAAGGGSTIPAFPEQSEAAATTSVCQLTPSPPLLPAVLASCNANAGGGTLPPRLRCCPAIAAWLYAAYAPTALSSRGGEPSSPTVAASAEAAAVVDMPVLPDDAAECAGAADRALRAAGAVLPRPQQGGGGAGNGTAACDVAFCYCGVRLRRPVCPAPEGRMARRLQRDCALPGIAGCSKCLRALNKLSGKNNGTASAKARLEQREDCQVMGLTWLLQRNATRHREAATAVIQALLAADEAGTGHTATCSLPADDELPVAVRSSQINGAAAIASPFAVGRFLLVLLGASLAFVSRCF</sequence>
<keyword evidence="5" id="KW-1185">Reference proteome</keyword>
<reference evidence="5" key="1">
    <citation type="submission" date="2024-06" db="EMBL/GenBank/DDBJ databases">
        <authorList>
            <person name="Ryan C."/>
        </authorList>
    </citation>
    <scope>NUCLEOTIDE SEQUENCE [LARGE SCALE GENOMIC DNA]</scope>
</reference>